<evidence type="ECO:0000256" key="5">
    <source>
        <dbReference type="SAM" id="Phobius"/>
    </source>
</evidence>
<proteinExistence type="predicted"/>
<evidence type="ECO:0000259" key="6">
    <source>
        <dbReference type="Pfam" id="PF12698"/>
    </source>
</evidence>
<dbReference type="EMBL" id="JAUSSU010000008">
    <property type="protein sequence ID" value="MDQ0114709.1"/>
    <property type="molecule type" value="Genomic_DNA"/>
</dbReference>
<dbReference type="PANTHER" id="PTHR43077:SF5">
    <property type="entry name" value="PHAGE INFECTION PROTEIN"/>
    <property type="match status" value="1"/>
</dbReference>
<dbReference type="InterPro" id="IPR023908">
    <property type="entry name" value="xxxLxxG_rpt"/>
</dbReference>
<dbReference type="NCBIfam" id="TIGR03062">
    <property type="entry name" value="pip_yhgE_Cterm"/>
    <property type="match status" value="1"/>
</dbReference>
<keyword evidence="8" id="KW-1185">Reference proteome</keyword>
<feature type="domain" description="ABC-2 type transporter transmembrane" evidence="6">
    <location>
        <begin position="27"/>
        <end position="172"/>
    </location>
</feature>
<comment type="caution">
    <text evidence="7">The sequence shown here is derived from an EMBL/GenBank/DDBJ whole genome shotgun (WGS) entry which is preliminary data.</text>
</comment>
<feature type="transmembrane region" description="Helical" evidence="5">
    <location>
        <begin position="589"/>
        <end position="611"/>
    </location>
</feature>
<feature type="transmembrane region" description="Helical" evidence="5">
    <location>
        <begin position="649"/>
        <end position="668"/>
    </location>
</feature>
<evidence type="ECO:0000256" key="1">
    <source>
        <dbReference type="ARBA" id="ARBA00004141"/>
    </source>
</evidence>
<name>A0ABT9U4Z0_PAEHA</name>
<feature type="transmembrane region" description="Helical" evidence="5">
    <location>
        <begin position="21"/>
        <end position="45"/>
    </location>
</feature>
<keyword evidence="3 5" id="KW-1133">Transmembrane helix</keyword>
<keyword evidence="4 5" id="KW-0472">Membrane</keyword>
<sequence>MKWSGLKQFGKELSGIGKNKMLLISIVGVMVIPVMYSAMFISAFWDPYGHLDKMPVAVVNADKGYTFNDETLHIGDDFTEQLKENEKFEWHFISKEDALKGMEAHDYYMAIEIPADFSEKTTSLNSERPVPAQITYLSNESFNFLASQIGSKAVDTMKAELNKEITSAYTRTVFEQMEQLADGIGKAAGGAMEIADGTSKAKDGAQLIQQNLSKLVSGSVALQEGVAKLVDGSSALGEGAAALHAGTAGLTDGLAQLAAARQQLADGGESLGAGASKLGAGASELAGGLAQLADASGTLADGGQDAKRAAGQIAGGLSDSAAGEAQLADGAAKLANDLAQLAQADPELSKDESFSALLTSSRELAAGLSKSAEGQKQLSAGADQLNDGLMKLTAGLDQLGEKAKAASKGAEELGAGGGQLVAGAEQFNGGMKQFGDKLSAAADGSKELAAGAAKLDGGIGTLANGLSTLQSNVGPFVDGSAKLEDGAKNMTTGLLKLENGTQELSGKLSEASDKTADLDLTDPMVDMFADPIQLDVEKVSEVDNYGTGLAPYFLSLGLYVGAMMLTIVYSVRDPMIRPVNGWSWFLSKALTVVAIGTIQALIADAALLYLLDLQVTNAALFIGYSVLTSITYMMIIQFLASSMNNPGRFIAIILLIFQLTSSAGTFPIELVPDWLQAISPWLPMTYSVAGFRDIISSGDYSSLWSDSLILAGIALLFALLSYGYFTFSHRKTKGEDGSETATATIA</sequence>
<feature type="transmembrane region" description="Helical" evidence="5">
    <location>
        <begin position="707"/>
        <end position="725"/>
    </location>
</feature>
<dbReference type="Proteomes" id="UP001229346">
    <property type="component" value="Unassembled WGS sequence"/>
</dbReference>
<dbReference type="InterPro" id="IPR013525">
    <property type="entry name" value="ABC2_TM"/>
</dbReference>
<evidence type="ECO:0000256" key="4">
    <source>
        <dbReference type="ARBA" id="ARBA00023136"/>
    </source>
</evidence>
<reference evidence="7 8" key="1">
    <citation type="submission" date="2023-07" db="EMBL/GenBank/DDBJ databases">
        <title>Sorghum-associated microbial communities from plants grown in Nebraska, USA.</title>
        <authorList>
            <person name="Schachtman D."/>
        </authorList>
    </citation>
    <scope>NUCLEOTIDE SEQUENCE [LARGE SCALE GENOMIC DNA]</scope>
    <source>
        <strain evidence="7 8">CC482</strain>
    </source>
</reference>
<dbReference type="NCBIfam" id="TIGR03061">
    <property type="entry name" value="pip_yhgE_Nterm"/>
    <property type="match status" value="1"/>
</dbReference>
<dbReference type="NCBIfam" id="TIGR03057">
    <property type="entry name" value="xxxLxxG_by_4"/>
    <property type="match status" value="2"/>
</dbReference>
<comment type="subcellular location">
    <subcellularLocation>
        <location evidence="1">Membrane</location>
        <topology evidence="1">Multi-pass membrane protein</topology>
    </subcellularLocation>
</comment>
<evidence type="ECO:0000313" key="8">
    <source>
        <dbReference type="Proteomes" id="UP001229346"/>
    </source>
</evidence>
<dbReference type="Pfam" id="PF12698">
    <property type="entry name" value="ABC2_membrane_3"/>
    <property type="match status" value="2"/>
</dbReference>
<gene>
    <name evidence="7" type="ORF">J2T15_004165</name>
</gene>
<keyword evidence="2 5" id="KW-0812">Transmembrane</keyword>
<feature type="transmembrane region" description="Helical" evidence="5">
    <location>
        <begin position="549"/>
        <end position="569"/>
    </location>
</feature>
<dbReference type="Gene3D" id="3.40.1710.10">
    <property type="entry name" value="abc type-2 transporter like domain"/>
    <property type="match status" value="1"/>
</dbReference>
<accession>A0ABT9U4Z0</accession>
<dbReference type="InterPro" id="IPR051328">
    <property type="entry name" value="T7SS_ABC-Transporter"/>
</dbReference>
<feature type="transmembrane region" description="Helical" evidence="5">
    <location>
        <begin position="617"/>
        <end position="640"/>
    </location>
</feature>
<dbReference type="InterPro" id="IPR017501">
    <property type="entry name" value="Phage_infect_YhgE_C"/>
</dbReference>
<dbReference type="PANTHER" id="PTHR43077">
    <property type="entry name" value="TRANSPORT PERMEASE YVFS-RELATED"/>
    <property type="match status" value="1"/>
</dbReference>
<evidence type="ECO:0000256" key="3">
    <source>
        <dbReference type="ARBA" id="ARBA00022989"/>
    </source>
</evidence>
<evidence type="ECO:0000313" key="7">
    <source>
        <dbReference type="EMBL" id="MDQ0114709.1"/>
    </source>
</evidence>
<protein>
    <submittedName>
        <fullName evidence="7">Membrane protein</fullName>
    </submittedName>
</protein>
<organism evidence="7 8">
    <name type="scientific">Paenibacillus harenae</name>
    <dbReference type="NCBI Taxonomy" id="306543"/>
    <lineage>
        <taxon>Bacteria</taxon>
        <taxon>Bacillati</taxon>
        <taxon>Bacillota</taxon>
        <taxon>Bacilli</taxon>
        <taxon>Bacillales</taxon>
        <taxon>Paenibacillaceae</taxon>
        <taxon>Paenibacillus</taxon>
    </lineage>
</organism>
<dbReference type="RefSeq" id="WP_307206090.1">
    <property type="nucleotide sequence ID" value="NZ_JAUSSU010000008.1"/>
</dbReference>
<evidence type="ECO:0000256" key="2">
    <source>
        <dbReference type="ARBA" id="ARBA00022692"/>
    </source>
</evidence>
<feature type="domain" description="ABC-2 type transporter transmembrane" evidence="6">
    <location>
        <begin position="522"/>
        <end position="721"/>
    </location>
</feature>
<dbReference type="InterPro" id="IPR017500">
    <property type="entry name" value="Phage_infect_YhgE_N"/>
</dbReference>